<dbReference type="EMBL" id="JBHTAX010000001">
    <property type="protein sequence ID" value="MFC7189749.1"/>
    <property type="molecule type" value="Genomic_DNA"/>
</dbReference>
<dbReference type="PANTHER" id="PTHR30136">
    <property type="entry name" value="HELIX-TURN-HELIX TRANSCRIPTIONAL REGULATOR, ICLR FAMILY"/>
    <property type="match status" value="1"/>
</dbReference>
<gene>
    <name evidence="6" type="ORF">ACFQL7_07670</name>
</gene>
<keyword evidence="1" id="KW-0805">Transcription regulation</keyword>
<accession>A0ABD5YK43</accession>
<dbReference type="GO" id="GO:0003677">
    <property type="term" value="F:DNA binding"/>
    <property type="evidence" value="ECO:0007669"/>
    <property type="project" value="UniProtKB-KW"/>
</dbReference>
<dbReference type="SMART" id="SM00418">
    <property type="entry name" value="HTH_ARSR"/>
    <property type="match status" value="1"/>
</dbReference>
<keyword evidence="2" id="KW-0238">DNA-binding</keyword>
<organism evidence="6 7">
    <name type="scientific">Halocatena marina</name>
    <dbReference type="NCBI Taxonomy" id="2934937"/>
    <lineage>
        <taxon>Archaea</taxon>
        <taxon>Methanobacteriati</taxon>
        <taxon>Methanobacteriota</taxon>
        <taxon>Stenosarchaea group</taxon>
        <taxon>Halobacteria</taxon>
        <taxon>Halobacteriales</taxon>
        <taxon>Natronomonadaceae</taxon>
        <taxon>Halocatena</taxon>
    </lineage>
</organism>
<sequence>MPTGDGIKAVRTTFRVLHALRDAEGYAGVSELASTLDIPVSTVHSHLSTLYDCEYVVKRGDKYNVGYRFLENGGWLRGGTRLYTFAKPKIDQLADEFGDEVSLVVADHGLAAHVYIAKGEEAIDIDTHTGIRLHIHSSAAGKALLAHMSEERVHEIIDRRGLPKHGPNCITSREELLDELTHIRDEGIAFDRQDRIEGIHSVAAPILRDDRPNAAITVSGPISRLNGERFEETMPERIRNIAETVRIKLRYA</sequence>
<dbReference type="CDD" id="cd00090">
    <property type="entry name" value="HTH_ARSR"/>
    <property type="match status" value="1"/>
</dbReference>
<dbReference type="PROSITE" id="PS51078">
    <property type="entry name" value="ICLR_ED"/>
    <property type="match status" value="1"/>
</dbReference>
<dbReference type="Gene3D" id="3.30.450.40">
    <property type="match status" value="1"/>
</dbReference>
<reference evidence="6 7" key="1">
    <citation type="journal article" date="2019" name="Int. J. Syst. Evol. Microbiol.">
        <title>The Global Catalogue of Microorganisms (GCM) 10K type strain sequencing project: providing services to taxonomists for standard genome sequencing and annotation.</title>
        <authorList>
            <consortium name="The Broad Institute Genomics Platform"/>
            <consortium name="The Broad Institute Genome Sequencing Center for Infectious Disease"/>
            <person name="Wu L."/>
            <person name="Ma J."/>
        </authorList>
    </citation>
    <scope>NUCLEOTIDE SEQUENCE [LARGE SCALE GENOMIC DNA]</scope>
    <source>
        <strain evidence="6 7">RDMS1</strain>
    </source>
</reference>
<dbReference type="SUPFAM" id="SSF55781">
    <property type="entry name" value="GAF domain-like"/>
    <property type="match status" value="1"/>
</dbReference>
<evidence type="ECO:0000259" key="5">
    <source>
        <dbReference type="PROSITE" id="PS51078"/>
    </source>
</evidence>
<dbReference type="AlphaFoldDB" id="A0ABD5YK43"/>
<dbReference type="Gene3D" id="1.10.10.10">
    <property type="entry name" value="Winged helix-like DNA-binding domain superfamily/Winged helix DNA-binding domain"/>
    <property type="match status" value="1"/>
</dbReference>
<dbReference type="Pfam" id="PF01614">
    <property type="entry name" value="IclR_C"/>
    <property type="match status" value="1"/>
</dbReference>
<comment type="caution">
    <text evidence="6">The sequence shown here is derived from an EMBL/GenBank/DDBJ whole genome shotgun (WGS) entry which is preliminary data.</text>
</comment>
<evidence type="ECO:0000256" key="3">
    <source>
        <dbReference type="ARBA" id="ARBA00023163"/>
    </source>
</evidence>
<dbReference type="InterPro" id="IPR001845">
    <property type="entry name" value="HTH_ArsR_DNA-bd_dom"/>
</dbReference>
<evidence type="ECO:0000313" key="6">
    <source>
        <dbReference type="EMBL" id="MFC7189749.1"/>
    </source>
</evidence>
<evidence type="ECO:0000259" key="4">
    <source>
        <dbReference type="PROSITE" id="PS51077"/>
    </source>
</evidence>
<evidence type="ECO:0000256" key="1">
    <source>
        <dbReference type="ARBA" id="ARBA00023015"/>
    </source>
</evidence>
<dbReference type="GO" id="GO:0006355">
    <property type="term" value="P:regulation of DNA-templated transcription"/>
    <property type="evidence" value="ECO:0007669"/>
    <property type="project" value="UniProtKB-ARBA"/>
</dbReference>
<proteinExistence type="predicted"/>
<dbReference type="Pfam" id="PF09339">
    <property type="entry name" value="HTH_IclR"/>
    <property type="match status" value="1"/>
</dbReference>
<name>A0ABD5YK43_9EURY</name>
<keyword evidence="3" id="KW-0804">Transcription</keyword>
<dbReference type="InterPro" id="IPR036388">
    <property type="entry name" value="WH-like_DNA-bd_sf"/>
</dbReference>
<feature type="domain" description="HTH iclR-type" evidence="4">
    <location>
        <begin position="7"/>
        <end position="67"/>
    </location>
</feature>
<dbReference type="PANTHER" id="PTHR30136:SF35">
    <property type="entry name" value="HTH-TYPE TRANSCRIPTIONAL REGULATOR RV1719"/>
    <property type="match status" value="1"/>
</dbReference>
<dbReference type="GeneID" id="76199305"/>
<dbReference type="SMART" id="SM00346">
    <property type="entry name" value="HTH_ICLR"/>
    <property type="match status" value="1"/>
</dbReference>
<evidence type="ECO:0000313" key="7">
    <source>
        <dbReference type="Proteomes" id="UP001596417"/>
    </source>
</evidence>
<dbReference type="Proteomes" id="UP001596417">
    <property type="component" value="Unassembled WGS sequence"/>
</dbReference>
<dbReference type="InterPro" id="IPR050707">
    <property type="entry name" value="HTH_MetabolicPath_Reg"/>
</dbReference>
<dbReference type="SUPFAM" id="SSF46785">
    <property type="entry name" value="Winged helix' DNA-binding domain"/>
    <property type="match status" value="1"/>
</dbReference>
<dbReference type="InterPro" id="IPR005471">
    <property type="entry name" value="Tscrpt_reg_IclR_N"/>
</dbReference>
<dbReference type="InterPro" id="IPR029016">
    <property type="entry name" value="GAF-like_dom_sf"/>
</dbReference>
<dbReference type="InterPro" id="IPR036390">
    <property type="entry name" value="WH_DNA-bd_sf"/>
</dbReference>
<dbReference type="InterPro" id="IPR011991">
    <property type="entry name" value="ArsR-like_HTH"/>
</dbReference>
<dbReference type="InterPro" id="IPR014757">
    <property type="entry name" value="Tscrpt_reg_IclR_C"/>
</dbReference>
<protein>
    <submittedName>
        <fullName evidence="6">IclR family transcriptional regulator</fullName>
    </submittedName>
</protein>
<dbReference type="RefSeq" id="WP_248905942.1">
    <property type="nucleotide sequence ID" value="NZ_CP109979.1"/>
</dbReference>
<feature type="domain" description="IclR-ED" evidence="5">
    <location>
        <begin position="68"/>
        <end position="251"/>
    </location>
</feature>
<dbReference type="PROSITE" id="PS51077">
    <property type="entry name" value="HTH_ICLR"/>
    <property type="match status" value="1"/>
</dbReference>
<evidence type="ECO:0000256" key="2">
    <source>
        <dbReference type="ARBA" id="ARBA00023125"/>
    </source>
</evidence>
<keyword evidence="7" id="KW-1185">Reference proteome</keyword>